<keyword evidence="1" id="KW-0812">Transmembrane</keyword>
<dbReference type="RefSeq" id="WP_184096944.1">
    <property type="nucleotide sequence ID" value="NZ_JACHHN010000001.1"/>
</dbReference>
<dbReference type="AlphaFoldDB" id="A0A840RAU5"/>
<feature type="transmembrane region" description="Helical" evidence="1">
    <location>
        <begin position="55"/>
        <end position="72"/>
    </location>
</feature>
<feature type="transmembrane region" description="Helical" evidence="1">
    <location>
        <begin position="17"/>
        <end position="35"/>
    </location>
</feature>
<accession>A0A840RAU5</accession>
<dbReference type="EMBL" id="JACHHN010000001">
    <property type="protein sequence ID" value="MBB5189658.1"/>
    <property type="molecule type" value="Genomic_DNA"/>
</dbReference>
<protein>
    <submittedName>
        <fullName evidence="2">Uncharacterized protein</fullName>
    </submittedName>
</protein>
<sequence length="108" mass="11714">MPHTNPAAPNKQLSPHILPTACTMIGVCTTLIGLVKVAEGHIGPSQVDEYTSLDMLLFLASALLSYCSIRRAETSRLGARLERWADHCFIAGLVGLSLIALFFAYELI</sequence>
<gene>
    <name evidence="2" type="ORF">HNQ50_000368</name>
</gene>
<reference evidence="2 3" key="1">
    <citation type="submission" date="2020-08" db="EMBL/GenBank/DDBJ databases">
        <title>Genomic Encyclopedia of Type Strains, Phase IV (KMG-IV): sequencing the most valuable type-strain genomes for metagenomic binning, comparative biology and taxonomic classification.</title>
        <authorList>
            <person name="Goeker M."/>
        </authorList>
    </citation>
    <scope>NUCLEOTIDE SEQUENCE [LARGE SCALE GENOMIC DNA]</scope>
    <source>
        <strain evidence="2 3">DSM 18233</strain>
    </source>
</reference>
<evidence type="ECO:0000313" key="2">
    <source>
        <dbReference type="EMBL" id="MBB5189658.1"/>
    </source>
</evidence>
<comment type="caution">
    <text evidence="2">The sequence shown here is derived from an EMBL/GenBank/DDBJ whole genome shotgun (WGS) entry which is preliminary data.</text>
</comment>
<evidence type="ECO:0000256" key="1">
    <source>
        <dbReference type="SAM" id="Phobius"/>
    </source>
</evidence>
<keyword evidence="1" id="KW-1133">Transmembrane helix</keyword>
<keyword evidence="1" id="KW-0472">Membrane</keyword>
<keyword evidence="3" id="KW-1185">Reference proteome</keyword>
<evidence type="ECO:0000313" key="3">
    <source>
        <dbReference type="Proteomes" id="UP000543030"/>
    </source>
</evidence>
<feature type="transmembrane region" description="Helical" evidence="1">
    <location>
        <begin position="84"/>
        <end position="105"/>
    </location>
</feature>
<proteinExistence type="predicted"/>
<dbReference type="Proteomes" id="UP000543030">
    <property type="component" value="Unassembled WGS sequence"/>
</dbReference>
<name>A0A840RAU5_9NEIS</name>
<organism evidence="2 3">
    <name type="scientific">Silvimonas terrae</name>
    <dbReference type="NCBI Taxonomy" id="300266"/>
    <lineage>
        <taxon>Bacteria</taxon>
        <taxon>Pseudomonadati</taxon>
        <taxon>Pseudomonadota</taxon>
        <taxon>Betaproteobacteria</taxon>
        <taxon>Neisseriales</taxon>
        <taxon>Chitinibacteraceae</taxon>
        <taxon>Silvimonas</taxon>
    </lineage>
</organism>